<dbReference type="Pfam" id="PF02627">
    <property type="entry name" value="CMD"/>
    <property type="match status" value="1"/>
</dbReference>
<dbReference type="InterPro" id="IPR003779">
    <property type="entry name" value="CMD-like"/>
</dbReference>
<dbReference type="EMBL" id="BAABNP010000007">
    <property type="protein sequence ID" value="GAA5340931.1"/>
    <property type="molecule type" value="Genomic_DNA"/>
</dbReference>
<dbReference type="Gene3D" id="1.20.1290.10">
    <property type="entry name" value="AhpD-like"/>
    <property type="match status" value="1"/>
</dbReference>
<comment type="caution">
    <text evidence="2">The sequence shown here is derived from an EMBL/GenBank/DDBJ whole genome shotgun (WGS) entry which is preliminary data.</text>
</comment>
<dbReference type="NCBIfam" id="TIGR00778">
    <property type="entry name" value="ahpD_dom"/>
    <property type="match status" value="1"/>
</dbReference>
<reference evidence="2 3" key="1">
    <citation type="submission" date="2024-02" db="EMBL/GenBank/DDBJ databases">
        <title>Characterization of antibiotic resistant novel bacterial strains and their environmental applications.</title>
        <authorList>
            <person name="Manzoor S."/>
            <person name="Abbas S."/>
            <person name="Arshad M."/>
            <person name="Li W.J."/>
            <person name="Ahmed I."/>
        </authorList>
    </citation>
    <scope>NUCLEOTIDE SEQUENCE [LARGE SCALE GENOMIC DNA]</scope>
    <source>
        <strain evidence="2 3">KACC 15558</strain>
    </source>
</reference>
<sequence length="163" mass="17460">MGGMNANRPFIDKSHPEVYKAAVAAASATRKAAVEAGLDIGLIELINTRVSQINGCHTCLSIHVPAARKAGVDQLKLDVLAAWRESHIFDDRERSALLLAESLTNLDVPVDRDEIAAEAGQHLSTEQIAAVEWIATFINAFNRISIASNHPTVGAKKAAQLAD</sequence>
<organism evidence="2 3">
    <name type="scientific">Brevibacterium ammoniilyticum</name>
    <dbReference type="NCBI Taxonomy" id="1046555"/>
    <lineage>
        <taxon>Bacteria</taxon>
        <taxon>Bacillati</taxon>
        <taxon>Actinomycetota</taxon>
        <taxon>Actinomycetes</taxon>
        <taxon>Micrococcales</taxon>
        <taxon>Brevibacteriaceae</taxon>
        <taxon>Brevibacterium</taxon>
    </lineage>
</organism>
<evidence type="ECO:0000313" key="3">
    <source>
        <dbReference type="Proteomes" id="UP001498935"/>
    </source>
</evidence>
<name>A0ABP9U1V8_9MICO</name>
<dbReference type="Proteomes" id="UP001498935">
    <property type="component" value="Unassembled WGS sequence"/>
</dbReference>
<accession>A0ABP9U1V8</accession>
<dbReference type="InterPro" id="IPR004675">
    <property type="entry name" value="AhpD_core"/>
</dbReference>
<dbReference type="SUPFAM" id="SSF69118">
    <property type="entry name" value="AhpD-like"/>
    <property type="match status" value="1"/>
</dbReference>
<keyword evidence="3" id="KW-1185">Reference proteome</keyword>
<dbReference type="PANTHER" id="PTHR34846:SF10">
    <property type="entry name" value="CYTOPLASMIC PROTEIN"/>
    <property type="match status" value="1"/>
</dbReference>
<gene>
    <name evidence="2" type="ORF">KACC15558_19710</name>
</gene>
<proteinExistence type="predicted"/>
<feature type="domain" description="Carboxymuconolactone decarboxylase-like" evidence="1">
    <location>
        <begin position="16"/>
        <end position="101"/>
    </location>
</feature>
<protein>
    <submittedName>
        <fullName evidence="2">Carboxymuconolactone decarboxylase family protein</fullName>
    </submittedName>
</protein>
<dbReference type="PANTHER" id="PTHR34846">
    <property type="entry name" value="4-CARBOXYMUCONOLACTONE DECARBOXYLASE FAMILY PROTEIN (AFU_ORTHOLOGUE AFUA_6G11590)"/>
    <property type="match status" value="1"/>
</dbReference>
<dbReference type="InterPro" id="IPR029032">
    <property type="entry name" value="AhpD-like"/>
</dbReference>
<evidence type="ECO:0000259" key="1">
    <source>
        <dbReference type="Pfam" id="PF02627"/>
    </source>
</evidence>
<evidence type="ECO:0000313" key="2">
    <source>
        <dbReference type="EMBL" id="GAA5340931.1"/>
    </source>
</evidence>